<evidence type="ECO:0000259" key="3">
    <source>
        <dbReference type="Pfam" id="PF02397"/>
    </source>
</evidence>
<evidence type="ECO:0000313" key="4">
    <source>
        <dbReference type="EMBL" id="TCV08017.1"/>
    </source>
</evidence>
<keyword evidence="2" id="KW-1133">Transmembrane helix</keyword>
<comment type="caution">
    <text evidence="4">The sequence shown here is derived from an EMBL/GenBank/DDBJ whole genome shotgun (WGS) entry which is preliminary data.</text>
</comment>
<accession>A0A4R3VSB6</accession>
<evidence type="ECO:0000256" key="2">
    <source>
        <dbReference type="SAM" id="Phobius"/>
    </source>
</evidence>
<sequence length="397" mass="45835">MPLYSDYFYLGNDQQTFSHFKENIAEVLATNLKQFTSFYELNLHLDNSDNQYLSVVFYEQGYDLGKDLNRLSLLITRYPELFIIIVGDNFSSEVKQAYLKAGFSSSMYSKAPREVFLSMKKYLHLYFEVLSQKPVTYGIDFDFTKMSIPVGKRIFDIVISVALIFILSPLLIAIYVLIKIESKGSAVYKSKRIGAGYHTFDFYKFRSMYADADKRLKEYLSMNQYAKSNDSNTDLIEQKQLNVDLVDLQDVEWNKLLISDDKIMEDSGATERSKKAAFFKLEKDPRVTKIGRILRKYSLDELPQLINVIKGDMSIVGNRPLPLYEAEMLTNDASVERFMAPAGITGLWQVEKRGDNGSMSDEERINLDIIYAKNYSIWLDFKILFKTFSAFIQKADV</sequence>
<evidence type="ECO:0000313" key="5">
    <source>
        <dbReference type="Proteomes" id="UP000295197"/>
    </source>
</evidence>
<organism evidence="4 5">
    <name type="scientific">Sphingobacterium alimentarium</name>
    <dbReference type="NCBI Taxonomy" id="797292"/>
    <lineage>
        <taxon>Bacteria</taxon>
        <taxon>Pseudomonadati</taxon>
        <taxon>Bacteroidota</taxon>
        <taxon>Sphingobacteriia</taxon>
        <taxon>Sphingobacteriales</taxon>
        <taxon>Sphingobacteriaceae</taxon>
        <taxon>Sphingobacterium</taxon>
    </lineage>
</organism>
<dbReference type="PANTHER" id="PTHR30576:SF0">
    <property type="entry name" value="UNDECAPRENYL-PHOSPHATE N-ACETYLGALACTOSAMINYL 1-PHOSPHATE TRANSFERASE-RELATED"/>
    <property type="match status" value="1"/>
</dbReference>
<keyword evidence="2" id="KW-0812">Transmembrane</keyword>
<dbReference type="OrthoDB" id="9808602at2"/>
<keyword evidence="2" id="KW-0472">Membrane</keyword>
<feature type="transmembrane region" description="Helical" evidence="2">
    <location>
        <begin position="154"/>
        <end position="178"/>
    </location>
</feature>
<dbReference type="InterPro" id="IPR003362">
    <property type="entry name" value="Bact_transf"/>
</dbReference>
<dbReference type="AlphaFoldDB" id="A0A4R3VSB6"/>
<dbReference type="EMBL" id="SMBZ01000049">
    <property type="protein sequence ID" value="TCV08017.1"/>
    <property type="molecule type" value="Genomic_DNA"/>
</dbReference>
<gene>
    <name evidence="4" type="ORF">EDC17_10493</name>
</gene>
<dbReference type="RefSeq" id="WP_132778720.1">
    <property type="nucleotide sequence ID" value="NZ_SMBZ01000049.1"/>
</dbReference>
<dbReference type="Proteomes" id="UP000295197">
    <property type="component" value="Unassembled WGS sequence"/>
</dbReference>
<comment type="similarity">
    <text evidence="1">Belongs to the bacterial sugar transferase family.</text>
</comment>
<dbReference type="GO" id="GO:0016780">
    <property type="term" value="F:phosphotransferase activity, for other substituted phosphate groups"/>
    <property type="evidence" value="ECO:0007669"/>
    <property type="project" value="TreeGrafter"/>
</dbReference>
<reference evidence="4 5" key="1">
    <citation type="submission" date="2019-03" db="EMBL/GenBank/DDBJ databases">
        <title>Genomic Encyclopedia of Type Strains, Phase IV (KMG-IV): sequencing the most valuable type-strain genomes for metagenomic binning, comparative biology and taxonomic classification.</title>
        <authorList>
            <person name="Goeker M."/>
        </authorList>
    </citation>
    <scope>NUCLEOTIDE SEQUENCE [LARGE SCALE GENOMIC DNA]</scope>
    <source>
        <strain evidence="4 5">DSM 22362</strain>
    </source>
</reference>
<dbReference type="Pfam" id="PF02397">
    <property type="entry name" value="Bac_transf"/>
    <property type="match status" value="1"/>
</dbReference>
<proteinExistence type="inferred from homology"/>
<dbReference type="PANTHER" id="PTHR30576">
    <property type="entry name" value="COLANIC BIOSYNTHESIS UDP-GLUCOSE LIPID CARRIER TRANSFERASE"/>
    <property type="match status" value="1"/>
</dbReference>
<feature type="domain" description="Bacterial sugar transferase" evidence="3">
    <location>
        <begin position="152"/>
        <end position="392"/>
    </location>
</feature>
<evidence type="ECO:0000256" key="1">
    <source>
        <dbReference type="ARBA" id="ARBA00006464"/>
    </source>
</evidence>
<keyword evidence="5" id="KW-1185">Reference proteome</keyword>
<keyword evidence="4" id="KW-0808">Transferase</keyword>
<name>A0A4R3VSB6_9SPHI</name>
<protein>
    <submittedName>
        <fullName evidence="4">Lipopolysaccharide/colanic/teichoic acid biosynthesis glycosyltransferase</fullName>
    </submittedName>
</protein>